<feature type="non-terminal residue" evidence="1">
    <location>
        <position position="1"/>
    </location>
</feature>
<sequence length="113" mass="13241">RLRVLMLNNIPNDIRWLIEAKVRVFGEFPNAYKYMTGMGRSTFAKKRRAKRIDGFYKCARWNCDTRCTSLAFVSNNREDKIAFINNGLNKESLDQTLQQILEAHPSGYVHREL</sequence>
<evidence type="ECO:0000313" key="2">
    <source>
        <dbReference type="Proteomes" id="UP001153555"/>
    </source>
</evidence>
<dbReference type="Proteomes" id="UP001153555">
    <property type="component" value="Unassembled WGS sequence"/>
</dbReference>
<accession>A0A9N7RNW1</accession>
<gene>
    <name evidence="1" type="ORF">SHERM_04580</name>
</gene>
<feature type="non-terminal residue" evidence="1">
    <location>
        <position position="113"/>
    </location>
</feature>
<reference evidence="1" key="1">
    <citation type="submission" date="2019-12" db="EMBL/GenBank/DDBJ databases">
        <authorList>
            <person name="Scholes J."/>
        </authorList>
    </citation>
    <scope>NUCLEOTIDE SEQUENCE</scope>
</reference>
<dbReference type="OrthoDB" id="1711934at2759"/>
<evidence type="ECO:0000313" key="1">
    <source>
        <dbReference type="EMBL" id="CAA0837937.1"/>
    </source>
</evidence>
<dbReference type="Pfam" id="PF05515">
    <property type="entry name" value="Viral_NABP"/>
    <property type="match status" value="1"/>
</dbReference>
<comment type="caution">
    <text evidence="1">The sequence shown here is derived from an EMBL/GenBank/DDBJ whole genome shotgun (WGS) entry which is preliminary data.</text>
</comment>
<proteinExistence type="predicted"/>
<dbReference type="AlphaFoldDB" id="A0A9N7RNW1"/>
<dbReference type="EMBL" id="CACSLK010030775">
    <property type="protein sequence ID" value="CAA0837937.1"/>
    <property type="molecule type" value="Genomic_DNA"/>
</dbReference>
<dbReference type="InterPro" id="IPR008891">
    <property type="entry name" value="Viral_NABP"/>
</dbReference>
<name>A0A9N7RNW1_STRHE</name>
<protein>
    <submittedName>
        <fullName evidence="1">Uncharacterized protein</fullName>
    </submittedName>
</protein>
<keyword evidence="2" id="KW-1185">Reference proteome</keyword>
<organism evidence="1 2">
    <name type="scientific">Striga hermonthica</name>
    <name type="common">Purple witchweed</name>
    <name type="synonym">Buchnera hermonthica</name>
    <dbReference type="NCBI Taxonomy" id="68872"/>
    <lineage>
        <taxon>Eukaryota</taxon>
        <taxon>Viridiplantae</taxon>
        <taxon>Streptophyta</taxon>
        <taxon>Embryophyta</taxon>
        <taxon>Tracheophyta</taxon>
        <taxon>Spermatophyta</taxon>
        <taxon>Magnoliopsida</taxon>
        <taxon>eudicotyledons</taxon>
        <taxon>Gunneridae</taxon>
        <taxon>Pentapetalae</taxon>
        <taxon>asterids</taxon>
        <taxon>lamiids</taxon>
        <taxon>Lamiales</taxon>
        <taxon>Orobanchaceae</taxon>
        <taxon>Buchnereae</taxon>
        <taxon>Striga</taxon>
    </lineage>
</organism>